<reference evidence="3" key="1">
    <citation type="journal article" date="2017" name="Genome Biol.">
        <title>Comparative genomics reveals high biological diversity and specific adaptations in the industrially and medically important fungal genus Aspergillus.</title>
        <authorList>
            <person name="de Vries R.P."/>
            <person name="Riley R."/>
            <person name="Wiebenga A."/>
            <person name="Aguilar-Osorio G."/>
            <person name="Amillis S."/>
            <person name="Uchima C.A."/>
            <person name="Anderluh G."/>
            <person name="Asadollahi M."/>
            <person name="Askin M."/>
            <person name="Barry K."/>
            <person name="Battaglia E."/>
            <person name="Bayram O."/>
            <person name="Benocci T."/>
            <person name="Braus-Stromeyer S.A."/>
            <person name="Caldana C."/>
            <person name="Canovas D."/>
            <person name="Cerqueira G.C."/>
            <person name="Chen F."/>
            <person name="Chen W."/>
            <person name="Choi C."/>
            <person name="Clum A."/>
            <person name="Dos Santos R.A."/>
            <person name="Damasio A.R."/>
            <person name="Diallinas G."/>
            <person name="Emri T."/>
            <person name="Fekete E."/>
            <person name="Flipphi M."/>
            <person name="Freyberg S."/>
            <person name="Gallo A."/>
            <person name="Gournas C."/>
            <person name="Habgood R."/>
            <person name="Hainaut M."/>
            <person name="Harispe M.L."/>
            <person name="Henrissat B."/>
            <person name="Hilden K.S."/>
            <person name="Hope R."/>
            <person name="Hossain A."/>
            <person name="Karabika E."/>
            <person name="Karaffa L."/>
            <person name="Karanyi Z."/>
            <person name="Krasevec N."/>
            <person name="Kuo A."/>
            <person name="Kusch H."/>
            <person name="LaButti K."/>
            <person name="Lagendijk E.L."/>
            <person name="Lapidus A."/>
            <person name="Levasseur A."/>
            <person name="Lindquist E."/>
            <person name="Lipzen A."/>
            <person name="Logrieco A.F."/>
            <person name="MacCabe A."/>
            <person name="Maekelae M.R."/>
            <person name="Malavazi I."/>
            <person name="Melin P."/>
            <person name="Meyer V."/>
            <person name="Mielnichuk N."/>
            <person name="Miskei M."/>
            <person name="Molnar A.P."/>
            <person name="Mule G."/>
            <person name="Ngan C.Y."/>
            <person name="Orejas M."/>
            <person name="Orosz E."/>
            <person name="Ouedraogo J.P."/>
            <person name="Overkamp K.M."/>
            <person name="Park H.-S."/>
            <person name="Perrone G."/>
            <person name="Piumi F."/>
            <person name="Punt P.J."/>
            <person name="Ram A.F."/>
            <person name="Ramon A."/>
            <person name="Rauscher S."/>
            <person name="Record E."/>
            <person name="Riano-Pachon D.M."/>
            <person name="Robert V."/>
            <person name="Roehrig J."/>
            <person name="Ruller R."/>
            <person name="Salamov A."/>
            <person name="Salih N.S."/>
            <person name="Samson R.A."/>
            <person name="Sandor E."/>
            <person name="Sanguinetti M."/>
            <person name="Schuetze T."/>
            <person name="Sepcic K."/>
            <person name="Shelest E."/>
            <person name="Sherlock G."/>
            <person name="Sophianopoulou V."/>
            <person name="Squina F.M."/>
            <person name="Sun H."/>
            <person name="Susca A."/>
            <person name="Todd R.B."/>
            <person name="Tsang A."/>
            <person name="Unkles S.E."/>
            <person name="van de Wiele N."/>
            <person name="van Rossen-Uffink D."/>
            <person name="Oliveira J.V."/>
            <person name="Vesth T.C."/>
            <person name="Visser J."/>
            <person name="Yu J.-H."/>
            <person name="Zhou M."/>
            <person name="Andersen M.R."/>
            <person name="Archer D.B."/>
            <person name="Baker S.E."/>
            <person name="Benoit I."/>
            <person name="Brakhage A.A."/>
            <person name="Braus G.H."/>
            <person name="Fischer R."/>
            <person name="Frisvad J.C."/>
            <person name="Goldman G.H."/>
            <person name="Houbraken J."/>
            <person name="Oakley B."/>
            <person name="Pocsi I."/>
            <person name="Scazzocchio C."/>
            <person name="Seiboth B."/>
            <person name="vanKuyk P.A."/>
            <person name="Wortman J."/>
            <person name="Dyer P.S."/>
            <person name="Grigoriev I.V."/>
        </authorList>
    </citation>
    <scope>NUCLEOTIDE SEQUENCE [LARGE SCALE GENOMIC DNA]</scope>
    <source>
        <strain evidence="3">DTO 134E9</strain>
    </source>
</reference>
<dbReference type="InterPro" id="IPR051693">
    <property type="entry name" value="UPF0046_metallophosphoest"/>
</dbReference>
<dbReference type="OrthoDB" id="630188at2759"/>
<name>A0A1L9RXV9_ASPWE</name>
<dbReference type="PANTHER" id="PTHR12905">
    <property type="entry name" value="METALLOPHOSPHOESTERASE"/>
    <property type="match status" value="1"/>
</dbReference>
<dbReference type="InterPro" id="IPR029052">
    <property type="entry name" value="Metallo-depent_PP-like"/>
</dbReference>
<dbReference type="PANTHER" id="PTHR12905:SF28">
    <property type="entry name" value="RHAMNOGALACTURONATE LYASE C-RELATED"/>
    <property type="match status" value="1"/>
</dbReference>
<dbReference type="GO" id="GO:0016787">
    <property type="term" value="F:hydrolase activity"/>
    <property type="evidence" value="ECO:0007669"/>
    <property type="project" value="InterPro"/>
</dbReference>
<dbReference type="RefSeq" id="XP_040693354.1">
    <property type="nucleotide sequence ID" value="XM_040834951.1"/>
</dbReference>
<keyword evidence="3" id="KW-1185">Reference proteome</keyword>
<dbReference type="VEuPathDB" id="FungiDB:ASPWEDRAFT_387307"/>
<proteinExistence type="predicted"/>
<dbReference type="AlphaFoldDB" id="A0A1L9RXV9"/>
<accession>A0A1L9RXV9</accession>
<dbReference type="EMBL" id="KV878210">
    <property type="protein sequence ID" value="OJJ39678.1"/>
    <property type="molecule type" value="Genomic_DNA"/>
</dbReference>
<evidence type="ECO:0000313" key="2">
    <source>
        <dbReference type="EMBL" id="OJJ39678.1"/>
    </source>
</evidence>
<dbReference type="Gene3D" id="3.60.21.10">
    <property type="match status" value="1"/>
</dbReference>
<dbReference type="GeneID" id="63750799"/>
<sequence length="309" mass="35260">MAFRRSALDDLLHRPEQTSAWERFFSSPVKFLAGNLYRLLDNPCLRDYDSRGIRVVCVSDTHNTLPALPDGDVLVHAGDLTQSGSLEELNAQIEWLDKQPHRYKVVIAGNHDLCLDQHYRTKASTSTSGEMPVNWKSLIYLQNNLTTLDFGTRQVKVFGSPYTPKHGNWAFEYLRMGPDPWEGNIPAETDILVTHGPPRSHLDLGHLGCQYLLQSLWSMKNKPLLHVFGHIHGGYGRETLLWDSFQETYERMMNRQCSWMNLLKLVYYAVSRILSSRVCPKGIRTVLVNAATIGGLRDEKRREPISVVI</sequence>
<evidence type="ECO:0000259" key="1">
    <source>
        <dbReference type="Pfam" id="PF00149"/>
    </source>
</evidence>
<dbReference type="CDD" id="cd07379">
    <property type="entry name" value="MPP_239FB"/>
    <property type="match status" value="1"/>
</dbReference>
<dbReference type="SUPFAM" id="SSF56300">
    <property type="entry name" value="Metallo-dependent phosphatases"/>
    <property type="match status" value="1"/>
</dbReference>
<evidence type="ECO:0000313" key="3">
    <source>
        <dbReference type="Proteomes" id="UP000184383"/>
    </source>
</evidence>
<gene>
    <name evidence="2" type="ORF">ASPWEDRAFT_387307</name>
</gene>
<feature type="domain" description="Calcineurin-like phosphoesterase" evidence="1">
    <location>
        <begin position="54"/>
        <end position="233"/>
    </location>
</feature>
<organism evidence="2 3">
    <name type="scientific">Aspergillus wentii DTO 134E9</name>
    <dbReference type="NCBI Taxonomy" id="1073089"/>
    <lineage>
        <taxon>Eukaryota</taxon>
        <taxon>Fungi</taxon>
        <taxon>Dikarya</taxon>
        <taxon>Ascomycota</taxon>
        <taxon>Pezizomycotina</taxon>
        <taxon>Eurotiomycetes</taxon>
        <taxon>Eurotiomycetidae</taxon>
        <taxon>Eurotiales</taxon>
        <taxon>Aspergillaceae</taxon>
        <taxon>Aspergillus</taxon>
        <taxon>Aspergillus subgen. Cremei</taxon>
    </lineage>
</organism>
<dbReference type="InterPro" id="IPR004843">
    <property type="entry name" value="Calcineurin-like_PHP"/>
</dbReference>
<protein>
    <recommendedName>
        <fullName evidence="1">Calcineurin-like phosphoesterase domain-containing protein</fullName>
    </recommendedName>
</protein>
<dbReference type="Proteomes" id="UP000184383">
    <property type="component" value="Unassembled WGS sequence"/>
</dbReference>
<dbReference type="Pfam" id="PF00149">
    <property type="entry name" value="Metallophos"/>
    <property type="match status" value="1"/>
</dbReference>